<proteinExistence type="predicted"/>
<comment type="caution">
    <text evidence="1">The sequence shown here is derived from an EMBL/GenBank/DDBJ whole genome shotgun (WGS) entry which is preliminary data.</text>
</comment>
<keyword evidence="2" id="KW-1185">Reference proteome</keyword>
<accession>A0ACB7RKV4</accession>
<gene>
    <name evidence="1" type="ORF">HPB50_014853</name>
</gene>
<evidence type="ECO:0000313" key="2">
    <source>
        <dbReference type="Proteomes" id="UP000821845"/>
    </source>
</evidence>
<dbReference type="EMBL" id="CM023489">
    <property type="protein sequence ID" value="KAH6922484.1"/>
    <property type="molecule type" value="Genomic_DNA"/>
</dbReference>
<reference evidence="1" key="1">
    <citation type="submission" date="2020-05" db="EMBL/GenBank/DDBJ databases">
        <title>Large-scale comparative analyses of tick genomes elucidate their genetic diversity and vector capacities.</title>
        <authorList>
            <person name="Jia N."/>
            <person name="Wang J."/>
            <person name="Shi W."/>
            <person name="Du L."/>
            <person name="Sun Y."/>
            <person name="Zhan W."/>
            <person name="Jiang J."/>
            <person name="Wang Q."/>
            <person name="Zhang B."/>
            <person name="Ji P."/>
            <person name="Sakyi L.B."/>
            <person name="Cui X."/>
            <person name="Yuan T."/>
            <person name="Jiang B."/>
            <person name="Yang W."/>
            <person name="Lam T.T.-Y."/>
            <person name="Chang Q."/>
            <person name="Ding S."/>
            <person name="Wang X."/>
            <person name="Zhu J."/>
            <person name="Ruan X."/>
            <person name="Zhao L."/>
            <person name="Wei J."/>
            <person name="Que T."/>
            <person name="Du C."/>
            <person name="Cheng J."/>
            <person name="Dai P."/>
            <person name="Han X."/>
            <person name="Huang E."/>
            <person name="Gao Y."/>
            <person name="Liu J."/>
            <person name="Shao H."/>
            <person name="Ye R."/>
            <person name="Li L."/>
            <person name="Wei W."/>
            <person name="Wang X."/>
            <person name="Wang C."/>
            <person name="Yang T."/>
            <person name="Huo Q."/>
            <person name="Li W."/>
            <person name="Guo W."/>
            <person name="Chen H."/>
            <person name="Zhou L."/>
            <person name="Ni X."/>
            <person name="Tian J."/>
            <person name="Zhou Y."/>
            <person name="Sheng Y."/>
            <person name="Liu T."/>
            <person name="Pan Y."/>
            <person name="Xia L."/>
            <person name="Li J."/>
            <person name="Zhao F."/>
            <person name="Cao W."/>
        </authorList>
    </citation>
    <scope>NUCLEOTIDE SEQUENCE</scope>
    <source>
        <strain evidence="1">Hyas-2018</strain>
    </source>
</reference>
<sequence length="132" mass="15228">MESETIHLNKLWRTLPTRLRQQLWTRLRLRLATMARRPLPRMKALAAWVLVQKKRRTQADLSVSQPKQDAKTSQLHGKTTQHKPMKLRPPPLPPQYKAILRPLDGLRLDQWTRPALTRAIGVAAGQPPVEVD</sequence>
<name>A0ACB7RKV4_HYAAI</name>
<protein>
    <submittedName>
        <fullName evidence="1">Uncharacterized protein</fullName>
    </submittedName>
</protein>
<evidence type="ECO:0000313" key="1">
    <source>
        <dbReference type="EMBL" id="KAH6922484.1"/>
    </source>
</evidence>
<dbReference type="Proteomes" id="UP000821845">
    <property type="component" value="Chromosome 9"/>
</dbReference>
<organism evidence="1 2">
    <name type="scientific">Hyalomma asiaticum</name>
    <name type="common">Tick</name>
    <dbReference type="NCBI Taxonomy" id="266040"/>
    <lineage>
        <taxon>Eukaryota</taxon>
        <taxon>Metazoa</taxon>
        <taxon>Ecdysozoa</taxon>
        <taxon>Arthropoda</taxon>
        <taxon>Chelicerata</taxon>
        <taxon>Arachnida</taxon>
        <taxon>Acari</taxon>
        <taxon>Parasitiformes</taxon>
        <taxon>Ixodida</taxon>
        <taxon>Ixodoidea</taxon>
        <taxon>Ixodidae</taxon>
        <taxon>Hyalomminae</taxon>
        <taxon>Hyalomma</taxon>
    </lineage>
</organism>